<evidence type="ECO:0000313" key="2">
    <source>
        <dbReference type="Proteomes" id="UP000270342"/>
    </source>
</evidence>
<comment type="caution">
    <text evidence="1">The sequence shown here is derived from an EMBL/GenBank/DDBJ whole genome shotgun (WGS) entry which is preliminary data.</text>
</comment>
<reference evidence="1 2" key="1">
    <citation type="submission" date="2018-10" db="EMBL/GenBank/DDBJ databases">
        <title>Robbsia sp. DHC34, isolated from soil.</title>
        <authorList>
            <person name="Gao Z.-H."/>
            <person name="Qiu L.-H."/>
        </authorList>
    </citation>
    <scope>NUCLEOTIDE SEQUENCE [LARGE SCALE GENOMIC DNA]</scope>
    <source>
        <strain evidence="1 2">DHC34</strain>
    </source>
</reference>
<dbReference type="Proteomes" id="UP000270342">
    <property type="component" value="Unassembled WGS sequence"/>
</dbReference>
<dbReference type="SUPFAM" id="SSF51197">
    <property type="entry name" value="Clavaminate synthase-like"/>
    <property type="match status" value="1"/>
</dbReference>
<sequence length="373" mass="41921">MDDDRSCRSDRQTAVLPEPRSMKPYQWPMLVLYAAAIFSQSKSFRDNPVIGSTRLNTMGLHLFRRRLAARMGARRRAQLASRITAEDRAAIDRDGYIVKRDFLDPQTFAALRDEILGLQTHAREAVIGDTLTRLIPLDVWNLRKVPTTRTVLEGPDFNDLFAYAGSFKRRPRLFVQTVFTQVLKDAPPDVQSFFHSDTFHPTVKAWLYLDDVDPASCPFTYVPGSHLANRRRLAWERRVSFDAATSADPLTAEGSLRVTEAELARLGYAPPVSLAVGANSLVIADTSGFHKRATSADQARRISIWAYSRSNPFLPWAGGDLTRLLPAAHSAGLHLFWFAQDQVKRMRKARGGWRWVGVRTPATPPVLETSSES</sequence>
<protein>
    <submittedName>
        <fullName evidence="1">Phytanoyl-CoA dioxygenase</fullName>
    </submittedName>
</protein>
<dbReference type="GO" id="GO:0016706">
    <property type="term" value="F:2-oxoglutarate-dependent dioxygenase activity"/>
    <property type="evidence" value="ECO:0007669"/>
    <property type="project" value="UniProtKB-ARBA"/>
</dbReference>
<name>A0A494YCB6_9BURK</name>
<dbReference type="AlphaFoldDB" id="A0A494YCB6"/>
<organism evidence="1 2">
    <name type="scientific">Pararobbsia silviterrae</name>
    <dbReference type="NCBI Taxonomy" id="1792498"/>
    <lineage>
        <taxon>Bacteria</taxon>
        <taxon>Pseudomonadati</taxon>
        <taxon>Pseudomonadota</taxon>
        <taxon>Betaproteobacteria</taxon>
        <taxon>Burkholderiales</taxon>
        <taxon>Burkholderiaceae</taxon>
        <taxon>Pararobbsia</taxon>
    </lineage>
</organism>
<gene>
    <name evidence="1" type="ORF">D7S86_06725</name>
</gene>
<keyword evidence="1" id="KW-0223">Dioxygenase</keyword>
<proteinExistence type="predicted"/>
<dbReference type="EMBL" id="RBZU01000002">
    <property type="protein sequence ID" value="RKP57634.1"/>
    <property type="molecule type" value="Genomic_DNA"/>
</dbReference>
<dbReference type="Gene3D" id="2.60.120.620">
    <property type="entry name" value="q2cbj1_9rhob like domain"/>
    <property type="match status" value="1"/>
</dbReference>
<dbReference type="Pfam" id="PF05721">
    <property type="entry name" value="PhyH"/>
    <property type="match status" value="1"/>
</dbReference>
<dbReference type="InterPro" id="IPR008775">
    <property type="entry name" value="Phytyl_CoA_dOase-like"/>
</dbReference>
<keyword evidence="2" id="KW-1185">Reference proteome</keyword>
<evidence type="ECO:0000313" key="1">
    <source>
        <dbReference type="EMBL" id="RKP57634.1"/>
    </source>
</evidence>
<accession>A0A494YCB6</accession>
<keyword evidence="1" id="KW-0560">Oxidoreductase</keyword>